<feature type="binding site" evidence="7">
    <location>
        <position position="138"/>
    </location>
    <ligand>
        <name>a divalent metal cation</name>
        <dbReference type="ChEBI" id="CHEBI:60240"/>
    </ligand>
</feature>
<dbReference type="Proteomes" id="UP000671879">
    <property type="component" value="Chromosome"/>
</dbReference>
<dbReference type="InterPro" id="IPR015884">
    <property type="entry name" value="Malic_enzyme_CS"/>
</dbReference>
<evidence type="ECO:0000259" key="9">
    <source>
        <dbReference type="SMART" id="SM01274"/>
    </source>
</evidence>
<dbReference type="PANTHER" id="PTHR43237">
    <property type="entry name" value="NADP-DEPENDENT MALIC ENZYME"/>
    <property type="match status" value="1"/>
</dbReference>
<keyword evidence="3 7" id="KW-0479">Metal-binding</keyword>
<dbReference type="InterPro" id="IPR036291">
    <property type="entry name" value="NAD(P)-bd_dom_sf"/>
</dbReference>
<dbReference type="PROSITE" id="PS00331">
    <property type="entry name" value="MALIC_ENZYMES"/>
    <property type="match status" value="1"/>
</dbReference>
<comment type="cofactor">
    <cofactor evidence="7">
        <name>Mg(2+)</name>
        <dbReference type="ChEBI" id="CHEBI:18420"/>
    </cofactor>
    <cofactor evidence="7">
        <name>Mn(2+)</name>
        <dbReference type="ChEBI" id="CHEBI:29035"/>
    </cofactor>
    <text evidence="7">Divalent metal cations. Prefers magnesium or manganese.</text>
</comment>
<name>A0A9Q7ANZ8_9BACT</name>
<feature type="domain" description="Malic enzyme N-terminal" evidence="9">
    <location>
        <begin position="19"/>
        <end position="152"/>
    </location>
</feature>
<dbReference type="InterPro" id="IPR046346">
    <property type="entry name" value="Aminoacid_DH-like_N_sf"/>
</dbReference>
<evidence type="ECO:0000313" key="11">
    <source>
        <dbReference type="Proteomes" id="UP000671879"/>
    </source>
</evidence>
<dbReference type="Pfam" id="PF03949">
    <property type="entry name" value="Malic_M"/>
    <property type="match status" value="1"/>
</dbReference>
<comment type="cofactor">
    <cofactor evidence="1">
        <name>Mn(2+)</name>
        <dbReference type="ChEBI" id="CHEBI:29035"/>
    </cofactor>
</comment>
<dbReference type="GO" id="GO:0016616">
    <property type="term" value="F:oxidoreductase activity, acting on the CH-OH group of donors, NAD or NADP as acceptor"/>
    <property type="evidence" value="ECO:0007669"/>
    <property type="project" value="InterPro"/>
</dbReference>
<organism evidence="10 11">
    <name type="scientific">Aminithiophilus ramosus</name>
    <dbReference type="NCBI Taxonomy" id="3029084"/>
    <lineage>
        <taxon>Bacteria</taxon>
        <taxon>Thermotogati</taxon>
        <taxon>Synergistota</taxon>
        <taxon>Synergistia</taxon>
        <taxon>Synergistales</taxon>
        <taxon>Aminithiophilaceae</taxon>
        <taxon>Aminithiophilus</taxon>
    </lineage>
</organism>
<dbReference type="RefSeq" id="WP_274374027.1">
    <property type="nucleotide sequence ID" value="NZ_CP072943.1"/>
</dbReference>
<evidence type="ECO:0000256" key="2">
    <source>
        <dbReference type="ARBA" id="ARBA00008785"/>
    </source>
</evidence>
<dbReference type="InterPro" id="IPR012301">
    <property type="entry name" value="Malic_N_dom"/>
</dbReference>
<dbReference type="InterPro" id="IPR037062">
    <property type="entry name" value="Malic_N_dom_sf"/>
</dbReference>
<dbReference type="InterPro" id="IPR045213">
    <property type="entry name" value="Malic_NAD-bd_bact_type"/>
</dbReference>
<proteinExistence type="inferred from homology"/>
<evidence type="ECO:0000256" key="3">
    <source>
        <dbReference type="ARBA" id="ARBA00022723"/>
    </source>
</evidence>
<dbReference type="FunFam" id="3.40.50.10380:FF:000003">
    <property type="entry name" value="NADP-dependent malic enzyme"/>
    <property type="match status" value="1"/>
</dbReference>
<feature type="binding site" evidence="6">
    <location>
        <position position="319"/>
    </location>
    <ligand>
        <name>(S)-malate</name>
        <dbReference type="ChEBI" id="CHEBI:15589"/>
    </ligand>
</feature>
<evidence type="ECO:0000256" key="6">
    <source>
        <dbReference type="PIRSR" id="PIRSR000106-2"/>
    </source>
</evidence>
<dbReference type="GO" id="GO:0004470">
    <property type="term" value="F:malic enzyme activity"/>
    <property type="evidence" value="ECO:0007669"/>
    <property type="project" value="InterPro"/>
</dbReference>
<reference evidence="11" key="1">
    <citation type="submission" date="2021-04" db="EMBL/GenBank/DDBJ databases">
        <title>A novel Synergistetes isolate from a pyrite-forming mixed culture.</title>
        <authorList>
            <person name="Bunk B."/>
            <person name="Sproer C."/>
            <person name="Spring S."/>
            <person name="Pester M."/>
        </authorList>
    </citation>
    <scope>NUCLEOTIDE SEQUENCE [LARGE SCALE GENOMIC DNA]</scope>
    <source>
        <strain evidence="11">J.5.4.2-T.3.5.2</strain>
    </source>
</reference>
<dbReference type="InterPro" id="IPR012302">
    <property type="entry name" value="Malic_NAD-bd"/>
</dbReference>
<dbReference type="Gene3D" id="3.40.50.720">
    <property type="entry name" value="NAD(P)-binding Rossmann-like Domain"/>
    <property type="match status" value="1"/>
</dbReference>
<feature type="domain" description="Malic enzyme NAD-binding" evidence="8">
    <location>
        <begin position="164"/>
        <end position="387"/>
    </location>
</feature>
<dbReference type="SUPFAM" id="SSF51735">
    <property type="entry name" value="NAD(P)-binding Rossmann-fold domains"/>
    <property type="match status" value="1"/>
</dbReference>
<dbReference type="Pfam" id="PF00390">
    <property type="entry name" value="malic"/>
    <property type="match status" value="1"/>
</dbReference>
<feature type="binding site" evidence="7">
    <location>
        <position position="137"/>
    </location>
    <ligand>
        <name>a divalent metal cation</name>
        <dbReference type="ChEBI" id="CHEBI:60240"/>
    </ligand>
</feature>
<dbReference type="InterPro" id="IPR001891">
    <property type="entry name" value="Malic_OxRdtase"/>
</dbReference>
<evidence type="ECO:0000256" key="4">
    <source>
        <dbReference type="ARBA" id="ARBA00023002"/>
    </source>
</evidence>
<gene>
    <name evidence="10" type="ORF">KAR29_02220</name>
</gene>
<feature type="binding site" evidence="7">
    <location>
        <position position="163"/>
    </location>
    <ligand>
        <name>a divalent metal cation</name>
        <dbReference type="ChEBI" id="CHEBI:60240"/>
    </ligand>
</feature>
<dbReference type="SUPFAM" id="SSF53223">
    <property type="entry name" value="Aminoacid dehydrogenase-like, N-terminal domain"/>
    <property type="match status" value="1"/>
</dbReference>
<dbReference type="GO" id="GO:0046872">
    <property type="term" value="F:metal ion binding"/>
    <property type="evidence" value="ECO:0007669"/>
    <property type="project" value="UniProtKB-KW"/>
</dbReference>
<keyword evidence="4" id="KW-0560">Oxidoreductase</keyword>
<evidence type="ECO:0000313" key="10">
    <source>
        <dbReference type="EMBL" id="QTX32773.1"/>
    </source>
</evidence>
<dbReference type="Gene3D" id="3.40.50.10380">
    <property type="entry name" value="Malic enzyme, N-terminal domain"/>
    <property type="match status" value="1"/>
</dbReference>
<dbReference type="PIRSF" id="PIRSF000106">
    <property type="entry name" value="ME"/>
    <property type="match status" value="1"/>
</dbReference>
<dbReference type="AlphaFoldDB" id="A0A9Q7ANZ8"/>
<evidence type="ECO:0000256" key="7">
    <source>
        <dbReference type="PIRSR" id="PIRSR000106-3"/>
    </source>
</evidence>
<dbReference type="KEGG" id="aram:KAR29_02220"/>
<protein>
    <submittedName>
        <fullName evidence="10">NADP-dependent malic enzyme</fullName>
    </submittedName>
</protein>
<dbReference type="CDD" id="cd05311">
    <property type="entry name" value="NAD_bind_2_malic_enz"/>
    <property type="match status" value="1"/>
</dbReference>
<evidence type="ECO:0000259" key="8">
    <source>
        <dbReference type="SMART" id="SM00919"/>
    </source>
</evidence>
<comment type="similarity">
    <text evidence="2">Belongs to the malic enzymes family.</text>
</comment>
<dbReference type="GO" id="GO:0051287">
    <property type="term" value="F:NAD binding"/>
    <property type="evidence" value="ECO:0007669"/>
    <property type="project" value="InterPro"/>
</dbReference>
<evidence type="ECO:0000256" key="1">
    <source>
        <dbReference type="ARBA" id="ARBA00001936"/>
    </source>
</evidence>
<dbReference type="SMART" id="SM01274">
    <property type="entry name" value="malic"/>
    <property type="match status" value="1"/>
</dbReference>
<dbReference type="EMBL" id="CP072943">
    <property type="protein sequence ID" value="QTX32773.1"/>
    <property type="molecule type" value="Genomic_DNA"/>
</dbReference>
<keyword evidence="11" id="KW-1185">Reference proteome</keyword>
<dbReference type="InterPro" id="IPR051674">
    <property type="entry name" value="Malate_Decarboxylase"/>
</dbReference>
<feature type="active site" description="Proton acceptor" evidence="5">
    <location>
        <position position="95"/>
    </location>
</feature>
<feature type="binding site" evidence="6">
    <location>
        <position position="289"/>
    </location>
    <ligand>
        <name>(S)-malate</name>
        <dbReference type="ChEBI" id="CHEBI:15589"/>
    </ligand>
</feature>
<accession>A0A9Q7ANZ8</accession>
<evidence type="ECO:0000256" key="5">
    <source>
        <dbReference type="PIRSR" id="PIRSR000106-1"/>
    </source>
</evidence>
<feature type="active site" description="Proton donor" evidence="5">
    <location>
        <position position="40"/>
    </location>
</feature>
<dbReference type="SMART" id="SM00919">
    <property type="entry name" value="Malic_M"/>
    <property type="match status" value="1"/>
</dbReference>
<sequence length="393" mass="41329">MSENDRIYREALELHRLFRGKIEVGCRVPLETAHDLALAYTPGVAEPCRRIAEDRDQVWSLTNRGNTVAVVSDGSAVLGLGDIGPEAGLPVMEGKCNLFKRFASIDAYPLVLDERDVDAVVAVVAALAPSFGGINLEDIAAPRCFEIERRLQERLSIPVFHDDQHGTAVIVLAGLMNALRFVGKSLHSARIVVNGIGAAGTAIVRILAARGARNVVCCDRFGVLSPDDERLTLPQRELAAGTNPEGRAGSLGDALVGADVFVGVSRPGLVSADMVRAMADGAVLFAMANPTPEIFPAEARSAGAAVVATGRSDFPNQVNNCLGFPAIFRGALDAGAKRITEGMKLAAADALAALIDDEALGAERILPSALDDRVVPAVARAVADQARAEGVCR</sequence>
<dbReference type="PANTHER" id="PTHR43237:SF4">
    <property type="entry name" value="NADP-DEPENDENT MALIC ENZYME"/>
    <property type="match status" value="1"/>
</dbReference>